<dbReference type="EMBL" id="JBGFTU010000010">
    <property type="protein sequence ID" value="MEZ0165222.1"/>
    <property type="molecule type" value="Genomic_DNA"/>
</dbReference>
<dbReference type="RefSeq" id="WP_370441443.1">
    <property type="nucleotide sequence ID" value="NZ_JBGFTU010000010.1"/>
</dbReference>
<dbReference type="Proteomes" id="UP001565927">
    <property type="component" value="Unassembled WGS sequence"/>
</dbReference>
<sequence>MSAVTWALTVLLVLAALAGWLSATAQRVDRLHRRVETSRAALDAELTRRASAALEFALESPAHLDPASALLLADAATTSLDAPRTPAALREANDADDAHRWRVESDLTRALAAALPPRDGAGLARVLEATRRVQLARRFHNDAVVQTRRLRGKRIVRWAHLAGRARLPETADFLDGDGEDTATGPGPGVGAGPGT</sequence>
<evidence type="ECO:0000313" key="3">
    <source>
        <dbReference type="Proteomes" id="UP001565927"/>
    </source>
</evidence>
<proteinExistence type="predicted"/>
<feature type="compositionally biased region" description="Gly residues" evidence="1">
    <location>
        <begin position="185"/>
        <end position="195"/>
    </location>
</feature>
<gene>
    <name evidence="2" type="ORF">AB2L27_10680</name>
</gene>
<evidence type="ECO:0008006" key="4">
    <source>
        <dbReference type="Google" id="ProtNLM"/>
    </source>
</evidence>
<name>A0ABV4H0X8_9ACTN</name>
<comment type="caution">
    <text evidence="2">The sequence shown here is derived from an EMBL/GenBank/DDBJ whole genome shotgun (WGS) entry which is preliminary data.</text>
</comment>
<evidence type="ECO:0000256" key="1">
    <source>
        <dbReference type="SAM" id="MobiDB-lite"/>
    </source>
</evidence>
<reference evidence="2 3" key="1">
    <citation type="submission" date="2024-07" db="EMBL/GenBank/DDBJ databases">
        <authorList>
            <person name="Thanompreechachai J."/>
            <person name="Duangmal K."/>
        </authorList>
    </citation>
    <scope>NUCLEOTIDE SEQUENCE [LARGE SCALE GENOMIC DNA]</scope>
    <source>
        <strain evidence="2 3">LSe6-4</strain>
    </source>
</reference>
<keyword evidence="3" id="KW-1185">Reference proteome</keyword>
<feature type="region of interest" description="Disordered" evidence="1">
    <location>
        <begin position="171"/>
        <end position="195"/>
    </location>
</feature>
<organism evidence="2 3">
    <name type="scientific">Kineococcus halophytocola</name>
    <dbReference type="NCBI Taxonomy" id="3234027"/>
    <lineage>
        <taxon>Bacteria</taxon>
        <taxon>Bacillati</taxon>
        <taxon>Actinomycetota</taxon>
        <taxon>Actinomycetes</taxon>
        <taxon>Kineosporiales</taxon>
        <taxon>Kineosporiaceae</taxon>
        <taxon>Kineococcus</taxon>
    </lineage>
</organism>
<accession>A0ABV4H0X8</accession>
<evidence type="ECO:0000313" key="2">
    <source>
        <dbReference type="EMBL" id="MEZ0165222.1"/>
    </source>
</evidence>
<protein>
    <recommendedName>
        <fullName evidence="4">NUDIX hydrolase</fullName>
    </recommendedName>
</protein>